<keyword evidence="2 3" id="KW-0040">ANK repeat</keyword>
<dbReference type="PROSITE" id="PS50200">
    <property type="entry name" value="RA"/>
    <property type="match status" value="1"/>
</dbReference>
<feature type="compositionally biased region" description="Low complexity" evidence="4">
    <location>
        <begin position="454"/>
        <end position="463"/>
    </location>
</feature>
<dbReference type="SUPFAM" id="SSF54236">
    <property type="entry name" value="Ubiquitin-like"/>
    <property type="match status" value="1"/>
</dbReference>
<evidence type="ECO:0000313" key="7">
    <source>
        <dbReference type="Proteomes" id="UP001165289"/>
    </source>
</evidence>
<gene>
    <name evidence="6" type="ORF">LOD99_14999</name>
</gene>
<dbReference type="InterPro" id="IPR011993">
    <property type="entry name" value="PH-like_dom_sf"/>
</dbReference>
<reference evidence="6 7" key="1">
    <citation type="journal article" date="2023" name="BMC Biol.">
        <title>The compact genome of the sponge Oopsacas minuta (Hexactinellida) is lacking key metazoan core genes.</title>
        <authorList>
            <person name="Santini S."/>
            <person name="Schenkelaars Q."/>
            <person name="Jourda C."/>
            <person name="Duchesne M."/>
            <person name="Belahbib H."/>
            <person name="Rocher C."/>
            <person name="Selva M."/>
            <person name="Riesgo A."/>
            <person name="Vervoort M."/>
            <person name="Leys S.P."/>
            <person name="Kodjabachian L."/>
            <person name="Le Bivic A."/>
            <person name="Borchiellini C."/>
            <person name="Claverie J.M."/>
            <person name="Renard E."/>
        </authorList>
    </citation>
    <scope>NUCLEOTIDE SEQUENCE [LARGE SCALE GENOMIC DNA]</scope>
    <source>
        <strain evidence="6">SPO-2</strain>
    </source>
</reference>
<feature type="repeat" description="ANK" evidence="3">
    <location>
        <begin position="250"/>
        <end position="282"/>
    </location>
</feature>
<dbReference type="InterPro" id="IPR029071">
    <property type="entry name" value="Ubiquitin-like_domsf"/>
</dbReference>
<evidence type="ECO:0000259" key="5">
    <source>
        <dbReference type="PROSITE" id="PS50200"/>
    </source>
</evidence>
<dbReference type="SUPFAM" id="SSF55753">
    <property type="entry name" value="Actin depolymerizing proteins"/>
    <property type="match status" value="5"/>
</dbReference>
<name>A0AAV7KDP3_9METZ</name>
<feature type="domain" description="Ras-associating" evidence="5">
    <location>
        <begin position="1785"/>
        <end position="1831"/>
    </location>
</feature>
<dbReference type="Pfam" id="PF12796">
    <property type="entry name" value="Ank_2"/>
    <property type="match status" value="2"/>
</dbReference>
<protein>
    <submittedName>
        <fullName evidence="6">Espin-like</fullName>
    </submittedName>
</protein>
<evidence type="ECO:0000256" key="4">
    <source>
        <dbReference type="SAM" id="MobiDB-lite"/>
    </source>
</evidence>
<dbReference type="Gene3D" id="3.40.20.10">
    <property type="entry name" value="Severin"/>
    <property type="match status" value="5"/>
</dbReference>
<dbReference type="Pfam" id="PF00626">
    <property type="entry name" value="Gelsolin"/>
    <property type="match status" value="1"/>
</dbReference>
<dbReference type="Gene3D" id="3.10.20.90">
    <property type="entry name" value="Phosphatidylinositol 3-kinase Catalytic Subunit, Chain A, domain 1"/>
    <property type="match status" value="1"/>
</dbReference>
<feature type="region of interest" description="Disordered" evidence="4">
    <location>
        <begin position="344"/>
        <end position="366"/>
    </location>
</feature>
<dbReference type="PROSITE" id="PS50088">
    <property type="entry name" value="ANK_REPEAT"/>
    <property type="match status" value="3"/>
</dbReference>
<sequence length="1988" mass="224414">MKSAKGLCDTCSESTRPALVAARDGHLNCLVFACDSLGLANELDGYSATPLHFSARHGHLDCVEWIVRHNVISPTSVTRGGTTPAHDAAATGQIDCLKFLLSNSKCSLNDRTIEGSTMLHMACRFGRLPMVKWLVGENGVSPNETGVNDVTPIHISAAKDHLKCLQWLTQQPQYIANMETIHGATPTYFAAQEGCFKSLEWLIEHAKGDSKIAAKDGMLPIHAAAQAGHLDCIKLLISRGYGTVNELSKDGGTPIHFASAGGHANTLVWLIRNGGIVNVKDNCRSTPLHDAAEQGQATTVRVLLESGSDPRAMDDECFSPLDLAEESGSAECIHLLRVAASGQTVPPNLQSPQNKQNGKVEIQTPKQRRKGRFSFNFLRGNSVFSRRSATSLDHEEILRRKSKKGYYSNPDSGNQSRTDIFANDNQASNQQSPLMLNALISSKSPEVIRVVRHTQQTTSHSPSYTPPPSRKRSLTGNLDNSNPPSPELSKSTEWTTSKPKKKHIFKTQEVNSESRAKDKANFKSWMQYQSNINKLSTSPNQDVHVGKHNRIYAVRNPLIEAEIQNEEKPERNIIGVDDTVILNKVNFLSENDIEHVGAREFGLPVIPPKPVLSKEQLMRLGDDPYKKDDGISSPSKEDYGDSNYAKRELSLVDERDEISRISTFSAKKSVQLVEPQDQPAADQKRVNASYLTGIKQKRFEMLEAASLALLGPPLIGQRRVNKFFIAIGNDPGIHCWKVGPTSSKLTEITGNGPLSGHFHVLDTYLFLHTSVNGPIFHQIHVWKGHLSDWAIYDKATELAHDLSNSLSGISQIYKEIQGLESDQFISYFKSRVIYYHQSINKPFTQACLYELSGTHAIRCAQSSFGLKQFTTTMMYILISQKTMYLWVGPQATEHLKTAVYNIALEIREKERMTSFLVLDPTQKNEAFNSALRIVEQKPLKSFSKIYHSIHNSNIPIKYYRTMFNEAKRMGYREIRYSPVIFNRDELIFIVMSLRLTVWVGHNKRHQAQDFLGMAQALLKTCFYPELLHCVVLHEFGEDALFIHQFPELERPNLSLLDTETKNELNILPIPVPLMHDAGLGRIKIFEINASGKREQPIAEFGHFNSLYCYFVLYSYRREIKFLSLMYVWIGNEANDNIIRNQEIQLRELQANTPGDQAIIYIPQKLETDHFLSLFKAKFIVHQTSFKRSYEDNSASLYRIFSFNLLSIKAVQVETQASSLLSNSAFVLSSPAKSIVWIGQTTSQNDRRGAMLIAKELKPQEPLTLMEGEETERFWAQLGGKQTYAPVPKEHWPPHHASPILYHFFKGIKPIFTSIPNFTQKDLHIGSVFILDTSSHLFIWHGSMVETFDSRAIVQDYLLQTAPEKSLDKIVLVVLNQGAEPSSFTSLFPAWDDNIWKNPDKRLSQILASKPILKQPPAANNIIRDEARSALNIDASIPAVHIEHEKSLVERLQERRGSPSGTLLTPEPFKIQADAVKEDLMKEINELDEVLKSFELGTAISLPNTEFEHANKKKIKLDALRRGEFSKFMGKPEPVEELDTDALIKELDTTMQQVNRNVLNEEKRRSRTYSNPEELIRTRVNTDVSSMTPYTFLPNLKEPSTTEMLDNYERRPRNESIVSMSGSSTGVPTQLSLVNTPLMLKKTSGGKSPNFAQRKPFSVPVPASKSQEKYVNVNSSQPTGIGAWTPSVVTPKGHFKPPPLSEKNNPEIAKHFRSNVQAKIAKTKAKSPRNDEFPSPALDSTKFLMSLELEATGQIVEFALKRNTLVQNVIYKVVEKCRCKLTPTLSLFEVHPSLNLERKLEDHEVVLNVMQQWPESSGSTGECKLLVRDYLDKYAIMGGILSIDEVEISIHDRSLPRLRSEIFVNRTIPKDEKDWSKVNIEFKIDGIYFWQDERTLRCISRFSGNQLYTFITQETDTPAPYAFALKPLNSWSREELHIFCTPNNEIFSTWYGYITIGIFGLKPLYKDWQIMRKQFSQLLDMKTRSDETP</sequence>
<evidence type="ECO:0000256" key="2">
    <source>
        <dbReference type="ARBA" id="ARBA00023043"/>
    </source>
</evidence>
<feature type="repeat" description="ANK" evidence="3">
    <location>
        <begin position="216"/>
        <end position="240"/>
    </location>
</feature>
<dbReference type="SUPFAM" id="SSF48403">
    <property type="entry name" value="Ankyrin repeat"/>
    <property type="match status" value="1"/>
</dbReference>
<accession>A0AAV7KDP3</accession>
<dbReference type="Gene3D" id="1.25.40.20">
    <property type="entry name" value="Ankyrin repeat-containing domain"/>
    <property type="match status" value="1"/>
</dbReference>
<dbReference type="Gene3D" id="2.30.29.30">
    <property type="entry name" value="Pleckstrin-homology domain (PH domain)/Phosphotyrosine-binding domain (PTB)"/>
    <property type="match status" value="1"/>
</dbReference>
<comment type="caution">
    <text evidence="6">The sequence shown here is derived from an EMBL/GenBank/DDBJ whole genome shotgun (WGS) entry which is preliminary data.</text>
</comment>
<evidence type="ECO:0000256" key="1">
    <source>
        <dbReference type="ARBA" id="ARBA00022737"/>
    </source>
</evidence>
<dbReference type="GO" id="GO:0051015">
    <property type="term" value="F:actin filament binding"/>
    <property type="evidence" value="ECO:0007669"/>
    <property type="project" value="InterPro"/>
</dbReference>
<keyword evidence="7" id="KW-1185">Reference proteome</keyword>
<evidence type="ECO:0000313" key="6">
    <source>
        <dbReference type="EMBL" id="KAI6659328.1"/>
    </source>
</evidence>
<dbReference type="Pfam" id="PF00023">
    <property type="entry name" value="Ank"/>
    <property type="match status" value="1"/>
</dbReference>
<keyword evidence="1" id="KW-0677">Repeat</keyword>
<dbReference type="GO" id="GO:0007165">
    <property type="term" value="P:signal transduction"/>
    <property type="evidence" value="ECO:0007669"/>
    <property type="project" value="InterPro"/>
</dbReference>
<dbReference type="PANTHER" id="PTHR24198:SF190">
    <property type="entry name" value="DYNEIN HEAVY CHAIN 12, AXONEMAL-LIKE"/>
    <property type="match status" value="1"/>
</dbReference>
<dbReference type="PROSITE" id="PS50297">
    <property type="entry name" value="ANK_REP_REGION"/>
    <property type="match status" value="3"/>
</dbReference>
<dbReference type="InterPro" id="IPR036770">
    <property type="entry name" value="Ankyrin_rpt-contain_sf"/>
</dbReference>
<dbReference type="Proteomes" id="UP001165289">
    <property type="component" value="Unassembled WGS sequence"/>
</dbReference>
<organism evidence="6 7">
    <name type="scientific">Oopsacas minuta</name>
    <dbReference type="NCBI Taxonomy" id="111878"/>
    <lineage>
        <taxon>Eukaryota</taxon>
        <taxon>Metazoa</taxon>
        <taxon>Porifera</taxon>
        <taxon>Hexactinellida</taxon>
        <taxon>Hexasterophora</taxon>
        <taxon>Lyssacinosida</taxon>
        <taxon>Leucopsacidae</taxon>
        <taxon>Oopsacas</taxon>
    </lineage>
</organism>
<dbReference type="InterPro" id="IPR029006">
    <property type="entry name" value="ADF-H/Gelsolin-like_dom_sf"/>
</dbReference>
<feature type="region of interest" description="Disordered" evidence="4">
    <location>
        <begin position="622"/>
        <end position="641"/>
    </location>
</feature>
<dbReference type="EMBL" id="JAKMXF010000066">
    <property type="protein sequence ID" value="KAI6659328.1"/>
    <property type="molecule type" value="Genomic_DNA"/>
</dbReference>
<dbReference type="PANTHER" id="PTHR24198">
    <property type="entry name" value="ANKYRIN REPEAT AND PROTEIN KINASE DOMAIN-CONTAINING PROTEIN"/>
    <property type="match status" value="1"/>
</dbReference>
<dbReference type="GO" id="GO:0005737">
    <property type="term" value="C:cytoplasm"/>
    <property type="evidence" value="ECO:0007669"/>
    <property type="project" value="TreeGrafter"/>
</dbReference>
<proteinExistence type="predicted"/>
<dbReference type="SMART" id="SM00248">
    <property type="entry name" value="ANK"/>
    <property type="match status" value="9"/>
</dbReference>
<dbReference type="InterPro" id="IPR002110">
    <property type="entry name" value="Ankyrin_rpt"/>
</dbReference>
<feature type="compositionally biased region" description="Polar residues" evidence="4">
    <location>
        <begin position="474"/>
        <end position="497"/>
    </location>
</feature>
<dbReference type="InterPro" id="IPR007122">
    <property type="entry name" value="Villin/Gelsolin"/>
</dbReference>
<dbReference type="Pfam" id="PF13637">
    <property type="entry name" value="Ank_4"/>
    <property type="match status" value="1"/>
</dbReference>
<dbReference type="Pfam" id="PF21989">
    <property type="entry name" value="RA_2"/>
    <property type="match status" value="1"/>
</dbReference>
<evidence type="ECO:0000256" key="3">
    <source>
        <dbReference type="PROSITE-ProRule" id="PRU00023"/>
    </source>
</evidence>
<feature type="repeat" description="ANK" evidence="3">
    <location>
        <begin position="283"/>
        <end position="315"/>
    </location>
</feature>
<feature type="region of interest" description="Disordered" evidence="4">
    <location>
        <begin position="454"/>
        <end position="517"/>
    </location>
</feature>
<feature type="compositionally biased region" description="Polar residues" evidence="4">
    <location>
        <begin position="344"/>
        <end position="357"/>
    </location>
</feature>
<dbReference type="SMART" id="SM00262">
    <property type="entry name" value="GEL"/>
    <property type="match status" value="5"/>
</dbReference>
<dbReference type="InterPro" id="IPR007123">
    <property type="entry name" value="Gelsolin-like_dom"/>
</dbReference>
<dbReference type="InterPro" id="IPR000159">
    <property type="entry name" value="RA_dom"/>
</dbReference>